<feature type="compositionally biased region" description="Basic and acidic residues" evidence="1">
    <location>
        <begin position="116"/>
        <end position="126"/>
    </location>
</feature>
<gene>
    <name evidence="2" type="ORF">niasHS_016057</name>
</gene>
<dbReference type="Proteomes" id="UP001620645">
    <property type="component" value="Unassembled WGS sequence"/>
</dbReference>
<dbReference type="EMBL" id="JBICCN010000377">
    <property type="protein sequence ID" value="KAL3071974.1"/>
    <property type="molecule type" value="Genomic_DNA"/>
</dbReference>
<reference evidence="2 3" key="1">
    <citation type="submission" date="2024-10" db="EMBL/GenBank/DDBJ databases">
        <authorList>
            <person name="Kim D."/>
        </authorList>
    </citation>
    <scope>NUCLEOTIDE SEQUENCE [LARGE SCALE GENOMIC DNA]</scope>
    <source>
        <strain evidence="2">Taebaek</strain>
    </source>
</reference>
<proteinExistence type="predicted"/>
<protein>
    <submittedName>
        <fullName evidence="2">Uncharacterized protein</fullName>
    </submittedName>
</protein>
<feature type="compositionally biased region" description="Acidic residues" evidence="1">
    <location>
        <begin position="127"/>
        <end position="138"/>
    </location>
</feature>
<dbReference type="AlphaFoldDB" id="A0ABD2HUB2"/>
<evidence type="ECO:0000256" key="1">
    <source>
        <dbReference type="SAM" id="MobiDB-lite"/>
    </source>
</evidence>
<name>A0ABD2HUB2_HETSC</name>
<comment type="caution">
    <text evidence="2">The sequence shown here is derived from an EMBL/GenBank/DDBJ whole genome shotgun (WGS) entry which is preliminary data.</text>
</comment>
<feature type="region of interest" description="Disordered" evidence="1">
    <location>
        <begin position="116"/>
        <end position="140"/>
    </location>
</feature>
<sequence length="278" mass="31922">MPFFTSQRDKAFCEKHLLEKVSLTKTSGPLDYFRVSVIENWQQNYQHCFVHCHVIKTNELGQFLLRRIPVIPVDRSNGSLTDSADEKSSFVSSAKSLLMKSFEALRKSFCLPELGEKGEGSENRMENEEENEEEEKETEEEKKIIQKYCEQLKNEDETAENAHILFKINIIPLQSDGKTIISPNPPFYAIQWVSGKIGIKLTDFAKVFCLPFFSDDPLQKCAIDYHSLDNRNQLVEQLVKKWLLSDQIPLLFTKEIFFLAAHHKGEGENGTRNGRSVG</sequence>
<accession>A0ABD2HUB2</accession>
<evidence type="ECO:0000313" key="2">
    <source>
        <dbReference type="EMBL" id="KAL3071974.1"/>
    </source>
</evidence>
<evidence type="ECO:0000313" key="3">
    <source>
        <dbReference type="Proteomes" id="UP001620645"/>
    </source>
</evidence>
<keyword evidence="3" id="KW-1185">Reference proteome</keyword>
<organism evidence="2 3">
    <name type="scientific">Heterodera schachtii</name>
    <name type="common">Sugarbeet cyst nematode worm</name>
    <name type="synonym">Tylenchus schachtii</name>
    <dbReference type="NCBI Taxonomy" id="97005"/>
    <lineage>
        <taxon>Eukaryota</taxon>
        <taxon>Metazoa</taxon>
        <taxon>Ecdysozoa</taxon>
        <taxon>Nematoda</taxon>
        <taxon>Chromadorea</taxon>
        <taxon>Rhabditida</taxon>
        <taxon>Tylenchina</taxon>
        <taxon>Tylenchomorpha</taxon>
        <taxon>Tylenchoidea</taxon>
        <taxon>Heteroderidae</taxon>
        <taxon>Heteroderinae</taxon>
        <taxon>Heterodera</taxon>
    </lineage>
</organism>